<dbReference type="Proteomes" id="UP000777482">
    <property type="component" value="Unassembled WGS sequence"/>
</dbReference>
<evidence type="ECO:0000256" key="2">
    <source>
        <dbReference type="ARBA" id="ARBA00008044"/>
    </source>
</evidence>
<name>A0A9P6W8I9_RHOMI</name>
<keyword evidence="6" id="KW-1185">Reference proteome</keyword>
<evidence type="ECO:0000313" key="6">
    <source>
        <dbReference type="Proteomes" id="UP000777482"/>
    </source>
</evidence>
<evidence type="ECO:0000256" key="4">
    <source>
        <dbReference type="SAM" id="Coils"/>
    </source>
</evidence>
<comment type="caution">
    <text evidence="5">The sequence shown here is derived from an EMBL/GenBank/DDBJ whole genome shotgun (WGS) entry which is preliminary data.</text>
</comment>
<dbReference type="Pfam" id="PF09766">
    <property type="entry name" value="FmiP_Thoc5"/>
    <property type="match status" value="1"/>
</dbReference>
<dbReference type="AlphaFoldDB" id="A0A9P6W8I9"/>
<gene>
    <name evidence="5" type="ORF">C6P46_000162</name>
</gene>
<reference evidence="5 6" key="1">
    <citation type="submission" date="2020-11" db="EMBL/GenBank/DDBJ databases">
        <title>Kefir isolates.</title>
        <authorList>
            <person name="Marcisauskas S."/>
            <person name="Kim Y."/>
            <person name="Blasche S."/>
        </authorList>
    </citation>
    <scope>NUCLEOTIDE SEQUENCE [LARGE SCALE GENOMIC DNA]</scope>
    <source>
        <strain evidence="5 6">KR</strain>
    </source>
</reference>
<dbReference type="GO" id="GO:0000445">
    <property type="term" value="C:THO complex part of transcription export complex"/>
    <property type="evidence" value="ECO:0007669"/>
    <property type="project" value="TreeGrafter"/>
</dbReference>
<accession>A0A9P6W8I9</accession>
<evidence type="ECO:0000313" key="5">
    <source>
        <dbReference type="EMBL" id="KAG0667625.1"/>
    </source>
</evidence>
<dbReference type="GO" id="GO:0003729">
    <property type="term" value="F:mRNA binding"/>
    <property type="evidence" value="ECO:0007669"/>
    <property type="project" value="TreeGrafter"/>
</dbReference>
<keyword evidence="4" id="KW-0175">Coiled coil</keyword>
<dbReference type="EMBL" id="PUHQ01000001">
    <property type="protein sequence ID" value="KAG0667625.1"/>
    <property type="molecule type" value="Genomic_DNA"/>
</dbReference>
<dbReference type="OrthoDB" id="20582at2759"/>
<evidence type="ECO:0000256" key="1">
    <source>
        <dbReference type="ARBA" id="ARBA00004123"/>
    </source>
</evidence>
<proteinExistence type="inferred from homology"/>
<sequence length="214" mass="23986">MGPLLHEQHLPAQELIALIRSLADQVVQSRLDDTDPDTLQAEAVLAQSAPVFASLYGLTRATQLDAKESRARTQDARLEMDAAHLRLQRNHIEREIRAAEEYSSEYQSLPLLDLDQLRHLAASAQPPAGLEVPLPEGDSDEAAHRLMLARLAFELAERKRFEEERKELGAVKAKLVKENEVKKARLEELEQQLTDFVNKAKGIQAKMQDEPTAA</sequence>
<keyword evidence="3" id="KW-0539">Nucleus</keyword>
<dbReference type="PANTHER" id="PTHR13375">
    <property type="entry name" value="FMS INTERACTING PROTEIN"/>
    <property type="match status" value="1"/>
</dbReference>
<dbReference type="InterPro" id="IPR019163">
    <property type="entry name" value="THO_Thoc5"/>
</dbReference>
<dbReference type="PANTHER" id="PTHR13375:SF3">
    <property type="entry name" value="THO COMPLEX SUBUNIT 5 HOMOLOG"/>
    <property type="match status" value="1"/>
</dbReference>
<organism evidence="5 6">
    <name type="scientific">Rhodotorula mucilaginosa</name>
    <name type="common">Yeast</name>
    <name type="synonym">Rhodotorula rubra</name>
    <dbReference type="NCBI Taxonomy" id="5537"/>
    <lineage>
        <taxon>Eukaryota</taxon>
        <taxon>Fungi</taxon>
        <taxon>Dikarya</taxon>
        <taxon>Basidiomycota</taxon>
        <taxon>Pucciniomycotina</taxon>
        <taxon>Microbotryomycetes</taxon>
        <taxon>Sporidiobolales</taxon>
        <taxon>Sporidiobolaceae</taxon>
        <taxon>Rhodotorula</taxon>
    </lineage>
</organism>
<evidence type="ECO:0008006" key="7">
    <source>
        <dbReference type="Google" id="ProtNLM"/>
    </source>
</evidence>
<feature type="coiled-coil region" evidence="4">
    <location>
        <begin position="158"/>
        <end position="206"/>
    </location>
</feature>
<dbReference type="GO" id="GO:0006406">
    <property type="term" value="P:mRNA export from nucleus"/>
    <property type="evidence" value="ECO:0007669"/>
    <property type="project" value="TreeGrafter"/>
</dbReference>
<comment type="subcellular location">
    <subcellularLocation>
        <location evidence="1">Nucleus</location>
    </subcellularLocation>
</comment>
<protein>
    <recommendedName>
        <fullName evidence="7">Fms-interacting protein-domain-containing protein</fullName>
    </recommendedName>
</protein>
<comment type="similarity">
    <text evidence="2">Belongs to the THOC5 family.</text>
</comment>
<evidence type="ECO:0000256" key="3">
    <source>
        <dbReference type="ARBA" id="ARBA00023242"/>
    </source>
</evidence>